<organism evidence="2 3">
    <name type="scientific">Madurella mycetomatis</name>
    <dbReference type="NCBI Taxonomy" id="100816"/>
    <lineage>
        <taxon>Eukaryota</taxon>
        <taxon>Fungi</taxon>
        <taxon>Dikarya</taxon>
        <taxon>Ascomycota</taxon>
        <taxon>Pezizomycotina</taxon>
        <taxon>Sordariomycetes</taxon>
        <taxon>Sordariomycetidae</taxon>
        <taxon>Sordariales</taxon>
        <taxon>Sordariales incertae sedis</taxon>
        <taxon>Madurella</taxon>
    </lineage>
</organism>
<keyword evidence="3" id="KW-1185">Reference proteome</keyword>
<dbReference type="Gene3D" id="3.40.50.720">
    <property type="entry name" value="NAD(P)-binding Rossmann-like Domain"/>
    <property type="match status" value="1"/>
</dbReference>
<dbReference type="Proteomes" id="UP000078237">
    <property type="component" value="Unassembled WGS sequence"/>
</dbReference>
<dbReference type="AlphaFoldDB" id="A0A175VSW9"/>
<proteinExistence type="predicted"/>
<dbReference type="OrthoDB" id="2130169at2759"/>
<dbReference type="PANTHER" id="PTHR48079">
    <property type="entry name" value="PROTEIN YEEZ"/>
    <property type="match status" value="1"/>
</dbReference>
<gene>
    <name evidence="2" type="ORF">MMYC01_208284</name>
</gene>
<evidence type="ECO:0000313" key="2">
    <source>
        <dbReference type="EMBL" id="KXX74120.1"/>
    </source>
</evidence>
<feature type="domain" description="NAD-dependent epimerase/dehydratase" evidence="1">
    <location>
        <begin position="9"/>
        <end position="246"/>
    </location>
</feature>
<name>A0A175VSW9_9PEZI</name>
<protein>
    <submittedName>
        <fullName evidence="2">dTDP-4-oxo-6-deoxy-D-allose reductase</fullName>
    </submittedName>
</protein>
<dbReference type="GO" id="GO:0005737">
    <property type="term" value="C:cytoplasm"/>
    <property type="evidence" value="ECO:0007669"/>
    <property type="project" value="TreeGrafter"/>
</dbReference>
<dbReference type="EMBL" id="LCTW02000384">
    <property type="protein sequence ID" value="KXX74120.1"/>
    <property type="molecule type" value="Genomic_DNA"/>
</dbReference>
<dbReference type="GO" id="GO:0004029">
    <property type="term" value="F:aldehyde dehydrogenase (NAD+) activity"/>
    <property type="evidence" value="ECO:0007669"/>
    <property type="project" value="TreeGrafter"/>
</dbReference>
<dbReference type="PANTHER" id="PTHR48079:SF6">
    <property type="entry name" value="NAD(P)-BINDING DOMAIN-CONTAINING PROTEIN-RELATED"/>
    <property type="match status" value="1"/>
</dbReference>
<dbReference type="InterPro" id="IPR001509">
    <property type="entry name" value="Epimerase_deHydtase"/>
</dbReference>
<accession>A0A175VSW9</accession>
<sequence>MPLPLNAHIFITGVTGFVGGTILEKITGALGHRQCTISVLVRQASDIRKIQHAFPSVKCIHGDLEDAPGLRIAAFNADMVIHNALSSDHLPSIQAIAEGLRARQKTSYLVLTSGTGILTYESLVHATPGDFLDPKIWSDRGKDLEELVFEGPSSIPEGFSHRPVEKFVLSLGHETNGQIKVAIVSPPTIYGRGTGPCRTSSLQIPSLIHEFLSCSTAFCVGRGCNIWSSVHVEDLAKFYLFLITRASWITEGHDEAWSGKAYYFIESGAYSGSGLAIEIAKVLHDKQLLPTPEVKHVTMEDLVGLGVSMTEKSAAALGWWPTEKDITSLLTQEVDAYLDAGVKVVLPDVDVAL</sequence>
<dbReference type="VEuPathDB" id="FungiDB:MMYC01_208284"/>
<reference evidence="2 3" key="1">
    <citation type="journal article" date="2016" name="Genome Announc.">
        <title>Genome Sequence of Madurella mycetomatis mm55, Isolated from a Human Mycetoma Case in Sudan.</title>
        <authorList>
            <person name="Smit S."/>
            <person name="Derks M.F."/>
            <person name="Bervoets S."/>
            <person name="Fahal A."/>
            <person name="van Leeuwen W."/>
            <person name="van Belkum A."/>
            <person name="van de Sande W.W."/>
        </authorList>
    </citation>
    <scope>NUCLEOTIDE SEQUENCE [LARGE SCALE GENOMIC DNA]</scope>
    <source>
        <strain evidence="3">mm55</strain>
    </source>
</reference>
<evidence type="ECO:0000259" key="1">
    <source>
        <dbReference type="Pfam" id="PF01370"/>
    </source>
</evidence>
<evidence type="ECO:0000313" key="3">
    <source>
        <dbReference type="Proteomes" id="UP000078237"/>
    </source>
</evidence>
<comment type="caution">
    <text evidence="2">The sequence shown here is derived from an EMBL/GenBank/DDBJ whole genome shotgun (WGS) entry which is preliminary data.</text>
</comment>
<dbReference type="STRING" id="100816.A0A175VSW9"/>
<dbReference type="InterPro" id="IPR036291">
    <property type="entry name" value="NAD(P)-bd_dom_sf"/>
</dbReference>
<dbReference type="InterPro" id="IPR051783">
    <property type="entry name" value="NAD(P)-dependent_oxidoreduct"/>
</dbReference>
<dbReference type="SUPFAM" id="SSF51735">
    <property type="entry name" value="NAD(P)-binding Rossmann-fold domains"/>
    <property type="match status" value="1"/>
</dbReference>
<dbReference type="Pfam" id="PF01370">
    <property type="entry name" value="Epimerase"/>
    <property type="match status" value="1"/>
</dbReference>